<feature type="transmembrane region" description="Helical" evidence="1">
    <location>
        <begin position="462"/>
        <end position="486"/>
    </location>
</feature>
<dbReference type="AlphaFoldDB" id="A0A4R6UX35"/>
<protein>
    <submittedName>
        <fullName evidence="3">Putative tricarboxylic transport membrane protein</fullName>
    </submittedName>
</protein>
<feature type="transmembrane region" description="Helical" evidence="1">
    <location>
        <begin position="60"/>
        <end position="81"/>
    </location>
</feature>
<dbReference type="RefSeq" id="WP_133828736.1">
    <property type="nucleotide sequence ID" value="NZ_BAABHR010000040.1"/>
</dbReference>
<evidence type="ECO:0000313" key="4">
    <source>
        <dbReference type="Proteomes" id="UP000295705"/>
    </source>
</evidence>
<feature type="transmembrane region" description="Helical" evidence="1">
    <location>
        <begin position="169"/>
        <end position="187"/>
    </location>
</feature>
<feature type="transmembrane region" description="Helical" evidence="1">
    <location>
        <begin position="355"/>
        <end position="376"/>
    </location>
</feature>
<keyword evidence="1" id="KW-1133">Transmembrane helix</keyword>
<keyword evidence="1" id="KW-0812">Transmembrane</keyword>
<proteinExistence type="predicted"/>
<feature type="domain" description="DUF112" evidence="2">
    <location>
        <begin position="19"/>
        <end position="437"/>
    </location>
</feature>
<accession>A0A4R6UX35</accession>
<feature type="transmembrane region" description="Helical" evidence="1">
    <location>
        <begin position="20"/>
        <end position="48"/>
    </location>
</feature>
<organism evidence="3 4">
    <name type="scientific">Actinomycetospora succinea</name>
    <dbReference type="NCBI Taxonomy" id="663603"/>
    <lineage>
        <taxon>Bacteria</taxon>
        <taxon>Bacillati</taxon>
        <taxon>Actinomycetota</taxon>
        <taxon>Actinomycetes</taxon>
        <taxon>Pseudonocardiales</taxon>
        <taxon>Pseudonocardiaceae</taxon>
        <taxon>Actinomycetospora</taxon>
    </lineage>
</organism>
<keyword evidence="4" id="KW-1185">Reference proteome</keyword>
<evidence type="ECO:0000256" key="1">
    <source>
        <dbReference type="SAM" id="Phobius"/>
    </source>
</evidence>
<sequence>MNDFGLLDGFASALTPTHLLFAAIGVLLGTAIGVLPGIGPAMAVALLLPVTYAFEPTGAFIMFAGIYFGAMFGGSTTSILLNTPGESASVMAAIEGNPMAKQGRGAQALATAAIGHFVGGMIGVLGLVLLAPLIAAVAVDIGAPDYFAIMVLAFVAVTGVLGSSRIRGFASLVLGLTIGMVGLDPITGSPRLTFGVPQLADGIDVVIVAVGLFAVGEALWVAAHLRRKPPEVIPVGRPWLGREDVKRAWRPWLRGPFIGFTFGSIPAGGAEMSTFMAYVTERRLSKRRDEFGHGAIEGVAGPESAASASSAGTLATMLTLGLPTTAIAAVMLAAFQQFGIQPGPLLFEREPDLVWTLIASLFIGLVLLLLLNLPLAPAWAQLLRIPRPYLYAGILFFACVGAYAVSGQPVDLVVLLVIGAIGFGMRRFGLPVLPAIIGVILGPDAELQLRRALQISDGDVTTLVSTPLSIAVYVIIVLLFVVPLVLRLRRSRRAPSSEERESESV</sequence>
<gene>
    <name evidence="3" type="ORF">EV188_108132</name>
</gene>
<evidence type="ECO:0000259" key="2">
    <source>
        <dbReference type="Pfam" id="PF01970"/>
    </source>
</evidence>
<keyword evidence="1" id="KW-0472">Membrane</keyword>
<dbReference type="OrthoDB" id="9781349at2"/>
<evidence type="ECO:0000313" key="3">
    <source>
        <dbReference type="EMBL" id="TDQ51771.1"/>
    </source>
</evidence>
<feature type="transmembrane region" description="Helical" evidence="1">
    <location>
        <begin position="199"/>
        <end position="222"/>
    </location>
</feature>
<dbReference type="Proteomes" id="UP000295705">
    <property type="component" value="Unassembled WGS sequence"/>
</dbReference>
<feature type="transmembrane region" description="Helical" evidence="1">
    <location>
        <begin position="314"/>
        <end position="335"/>
    </location>
</feature>
<dbReference type="EMBL" id="SNYO01000008">
    <property type="protein sequence ID" value="TDQ51771.1"/>
    <property type="molecule type" value="Genomic_DNA"/>
</dbReference>
<reference evidence="3 4" key="1">
    <citation type="submission" date="2019-03" db="EMBL/GenBank/DDBJ databases">
        <title>Genomic Encyclopedia of Type Strains, Phase IV (KMG-IV): sequencing the most valuable type-strain genomes for metagenomic binning, comparative biology and taxonomic classification.</title>
        <authorList>
            <person name="Goeker M."/>
        </authorList>
    </citation>
    <scope>NUCLEOTIDE SEQUENCE [LARGE SCALE GENOMIC DNA]</scope>
    <source>
        <strain evidence="3 4">DSM 45775</strain>
    </source>
</reference>
<dbReference type="InterPro" id="IPR002823">
    <property type="entry name" value="DUF112_TM"/>
</dbReference>
<feature type="transmembrane region" description="Helical" evidence="1">
    <location>
        <begin position="146"/>
        <end position="163"/>
    </location>
</feature>
<feature type="transmembrane region" description="Helical" evidence="1">
    <location>
        <begin position="117"/>
        <end position="139"/>
    </location>
</feature>
<dbReference type="Pfam" id="PF01970">
    <property type="entry name" value="TctA"/>
    <property type="match status" value="1"/>
</dbReference>
<dbReference type="PANTHER" id="PTHR35342">
    <property type="entry name" value="TRICARBOXYLIC TRANSPORT PROTEIN"/>
    <property type="match status" value="1"/>
</dbReference>
<dbReference type="PANTHER" id="PTHR35342:SF5">
    <property type="entry name" value="TRICARBOXYLIC TRANSPORT PROTEIN"/>
    <property type="match status" value="1"/>
</dbReference>
<comment type="caution">
    <text evidence="3">The sequence shown here is derived from an EMBL/GenBank/DDBJ whole genome shotgun (WGS) entry which is preliminary data.</text>
</comment>
<name>A0A4R6UX35_9PSEU</name>
<feature type="transmembrane region" description="Helical" evidence="1">
    <location>
        <begin position="388"/>
        <end position="406"/>
    </location>
</feature>